<dbReference type="GO" id="GO:0005886">
    <property type="term" value="C:plasma membrane"/>
    <property type="evidence" value="ECO:0007669"/>
    <property type="project" value="UniProtKB-SubCell"/>
</dbReference>
<dbReference type="PANTHER" id="PTHR30572:SF15">
    <property type="entry name" value="ABC TRANSPORTER PERMEASE"/>
    <property type="match status" value="1"/>
</dbReference>
<protein>
    <submittedName>
        <fullName evidence="9">ABC-type transport system, involved in lipoprotein release, permease component</fullName>
    </submittedName>
</protein>
<proteinExistence type="predicted"/>
<evidence type="ECO:0000259" key="7">
    <source>
        <dbReference type="Pfam" id="PF02687"/>
    </source>
</evidence>
<accession>A0A1H8A4W7</accession>
<dbReference type="Pfam" id="PF12704">
    <property type="entry name" value="MacB_PCD"/>
    <property type="match status" value="1"/>
</dbReference>
<keyword evidence="5 6" id="KW-0472">Membrane</keyword>
<evidence type="ECO:0000313" key="10">
    <source>
        <dbReference type="Proteomes" id="UP000198744"/>
    </source>
</evidence>
<feature type="transmembrane region" description="Helical" evidence="6">
    <location>
        <begin position="353"/>
        <end position="374"/>
    </location>
</feature>
<feature type="domain" description="MacB-like periplasmic core" evidence="8">
    <location>
        <begin position="19"/>
        <end position="228"/>
    </location>
</feature>
<keyword evidence="3 6" id="KW-0812">Transmembrane</keyword>
<comment type="subcellular location">
    <subcellularLocation>
        <location evidence="1">Cell membrane</location>
        <topology evidence="1">Multi-pass membrane protein</topology>
    </subcellularLocation>
</comment>
<evidence type="ECO:0000256" key="6">
    <source>
        <dbReference type="SAM" id="Phobius"/>
    </source>
</evidence>
<dbReference type="STRING" id="43775.SAMN04489760_1312"/>
<dbReference type="PANTHER" id="PTHR30572">
    <property type="entry name" value="MEMBRANE COMPONENT OF TRANSPORTER-RELATED"/>
    <property type="match status" value="1"/>
</dbReference>
<dbReference type="AlphaFoldDB" id="A0A1H8A4W7"/>
<keyword evidence="2" id="KW-1003">Cell membrane</keyword>
<evidence type="ECO:0000259" key="8">
    <source>
        <dbReference type="Pfam" id="PF12704"/>
    </source>
</evidence>
<dbReference type="EMBL" id="FOBS01000031">
    <property type="protein sequence ID" value="SEM65785.1"/>
    <property type="molecule type" value="Genomic_DNA"/>
</dbReference>
<keyword evidence="10" id="KW-1185">Reference proteome</keyword>
<dbReference type="Pfam" id="PF02687">
    <property type="entry name" value="FtsX"/>
    <property type="match status" value="1"/>
</dbReference>
<reference evidence="9 10" key="1">
    <citation type="submission" date="2016-10" db="EMBL/GenBank/DDBJ databases">
        <authorList>
            <person name="de Groot N.N."/>
        </authorList>
    </citation>
    <scope>NUCLEOTIDE SEQUENCE [LARGE SCALE GENOMIC DNA]</scope>
    <source>
        <strain evidence="9 10">DSM 8423</strain>
    </source>
</reference>
<feature type="domain" description="ABC3 transporter permease C-terminal" evidence="7">
    <location>
        <begin position="261"/>
        <end position="380"/>
    </location>
</feature>
<keyword evidence="4 6" id="KW-1133">Transmembrane helix</keyword>
<evidence type="ECO:0000313" key="9">
    <source>
        <dbReference type="EMBL" id="SEM65785.1"/>
    </source>
</evidence>
<dbReference type="GO" id="GO:0022857">
    <property type="term" value="F:transmembrane transporter activity"/>
    <property type="evidence" value="ECO:0007669"/>
    <property type="project" value="TreeGrafter"/>
</dbReference>
<dbReference type="OrthoDB" id="241967at2"/>
<evidence type="ECO:0000256" key="5">
    <source>
        <dbReference type="ARBA" id="ARBA00023136"/>
    </source>
</evidence>
<dbReference type="InterPro" id="IPR003838">
    <property type="entry name" value="ABC3_permease_C"/>
</dbReference>
<keyword evidence="9" id="KW-0449">Lipoprotein</keyword>
<evidence type="ECO:0000256" key="1">
    <source>
        <dbReference type="ARBA" id="ARBA00004651"/>
    </source>
</evidence>
<dbReference type="InterPro" id="IPR025857">
    <property type="entry name" value="MacB_PCD"/>
</dbReference>
<dbReference type="Proteomes" id="UP000198744">
    <property type="component" value="Unassembled WGS sequence"/>
</dbReference>
<feature type="transmembrane region" description="Helical" evidence="6">
    <location>
        <begin position="20"/>
        <end position="40"/>
    </location>
</feature>
<feature type="transmembrane region" description="Helical" evidence="6">
    <location>
        <begin position="256"/>
        <end position="281"/>
    </location>
</feature>
<evidence type="ECO:0000256" key="4">
    <source>
        <dbReference type="ARBA" id="ARBA00022989"/>
    </source>
</evidence>
<organism evidence="9 10">
    <name type="scientific">Syntrophus gentianae</name>
    <dbReference type="NCBI Taxonomy" id="43775"/>
    <lineage>
        <taxon>Bacteria</taxon>
        <taxon>Pseudomonadati</taxon>
        <taxon>Thermodesulfobacteriota</taxon>
        <taxon>Syntrophia</taxon>
        <taxon>Syntrophales</taxon>
        <taxon>Syntrophaceae</taxon>
        <taxon>Syntrophus</taxon>
    </lineage>
</organism>
<dbReference type="RefSeq" id="WP_093884504.1">
    <property type="nucleotide sequence ID" value="NZ_FOBS01000031.1"/>
</dbReference>
<name>A0A1H8A4W7_9BACT</name>
<evidence type="ECO:0000256" key="2">
    <source>
        <dbReference type="ARBA" id="ARBA00022475"/>
    </source>
</evidence>
<evidence type="ECO:0000256" key="3">
    <source>
        <dbReference type="ARBA" id="ARBA00022692"/>
    </source>
</evidence>
<dbReference type="InterPro" id="IPR050250">
    <property type="entry name" value="Macrolide_Exporter_MacB"/>
</dbReference>
<sequence length="388" mass="42043">MALPFSYTLRNLWTRRLTTALTIAGMALVVFVFAAILMLAEGLQTTLVETGVFDNVVAIRKGAVSEVQSGVPRDQAAILETEKHIALGPEGLPLFAKELVVLVTLPKRVSGDPGNVVLRGIGPSSLALRPQVKLAAGRLPRPGSLEMMAGSGIAKRFQGGGLNETLCCGMRNWRIVGVFDAGNRGYSSEIWGDADQLMAAFRRPSYSSVLFRLRNPGDFESIKTRLERDPRLTVEVKRETKYYAEQSEMMAKFLRIVGLTLTLVFSLGAMIGAMITMYAAVANRTAEIGTLRALGFQQRSILLAFLMESLLLGLLGGVVGLFLASFLQLITVSTMNFQTFSELAFSFTLTPEIVTSSLLFALIMGFVGGVLPALRAARLQIVDALRTG</sequence>
<gene>
    <name evidence="9" type="ORF">SAMN04489760_1312</name>
</gene>
<feature type="transmembrane region" description="Helical" evidence="6">
    <location>
        <begin position="302"/>
        <end position="333"/>
    </location>
</feature>